<reference evidence="2" key="1">
    <citation type="journal article" date="2023" name="Front. Plant Sci.">
        <title>Chromosomal-level genome assembly of Melastoma candidum provides insights into trichome evolution.</title>
        <authorList>
            <person name="Zhong Y."/>
            <person name="Wu W."/>
            <person name="Sun C."/>
            <person name="Zou P."/>
            <person name="Liu Y."/>
            <person name="Dai S."/>
            <person name="Zhou R."/>
        </authorList>
    </citation>
    <scope>NUCLEOTIDE SEQUENCE [LARGE SCALE GENOMIC DNA]</scope>
</reference>
<dbReference type="EMBL" id="CM042890">
    <property type="protein sequence ID" value="KAI4312881.1"/>
    <property type="molecule type" value="Genomic_DNA"/>
</dbReference>
<organism evidence="1 2">
    <name type="scientific">Melastoma candidum</name>
    <dbReference type="NCBI Taxonomy" id="119954"/>
    <lineage>
        <taxon>Eukaryota</taxon>
        <taxon>Viridiplantae</taxon>
        <taxon>Streptophyta</taxon>
        <taxon>Embryophyta</taxon>
        <taxon>Tracheophyta</taxon>
        <taxon>Spermatophyta</taxon>
        <taxon>Magnoliopsida</taxon>
        <taxon>eudicotyledons</taxon>
        <taxon>Gunneridae</taxon>
        <taxon>Pentapetalae</taxon>
        <taxon>rosids</taxon>
        <taxon>malvids</taxon>
        <taxon>Myrtales</taxon>
        <taxon>Melastomataceae</taxon>
        <taxon>Melastomatoideae</taxon>
        <taxon>Melastomateae</taxon>
        <taxon>Melastoma</taxon>
    </lineage>
</organism>
<name>A0ACB9LNF4_9MYRT</name>
<evidence type="ECO:0000313" key="1">
    <source>
        <dbReference type="EMBL" id="KAI4312881.1"/>
    </source>
</evidence>
<evidence type="ECO:0000313" key="2">
    <source>
        <dbReference type="Proteomes" id="UP001057402"/>
    </source>
</evidence>
<gene>
    <name evidence="1" type="ORF">MLD38_037671</name>
</gene>
<sequence>MLKLARLLHHKGCFITFINTEYNHHRLLRSGGLASLEDLPGWWFFAIPDGLPPSDATQDISVLCDSIREECIVAMHEVQPLG</sequence>
<proteinExistence type="predicted"/>
<accession>A0ACB9LNF4</accession>
<dbReference type="Proteomes" id="UP001057402">
    <property type="component" value="Chromosome 11"/>
</dbReference>
<comment type="caution">
    <text evidence="1">The sequence shown here is derived from an EMBL/GenBank/DDBJ whole genome shotgun (WGS) entry which is preliminary data.</text>
</comment>
<protein>
    <submittedName>
        <fullName evidence="1">Uncharacterized protein</fullName>
    </submittedName>
</protein>
<keyword evidence="2" id="KW-1185">Reference proteome</keyword>